<gene>
    <name evidence="10" type="ORF">EAH86_04595</name>
</gene>
<evidence type="ECO:0000256" key="5">
    <source>
        <dbReference type="ARBA" id="ARBA00022989"/>
    </source>
</evidence>
<dbReference type="GO" id="GO:0005886">
    <property type="term" value="C:plasma membrane"/>
    <property type="evidence" value="ECO:0007669"/>
    <property type="project" value="UniProtKB-SubCell"/>
</dbReference>
<comment type="subcellular location">
    <subcellularLocation>
        <location evidence="1">Cell membrane</location>
        <topology evidence="1">Multi-pass membrane protein</topology>
    </subcellularLocation>
</comment>
<evidence type="ECO:0000313" key="11">
    <source>
        <dbReference type="Proteomes" id="UP000317722"/>
    </source>
</evidence>
<evidence type="ECO:0000313" key="10">
    <source>
        <dbReference type="EMBL" id="TPG19716.1"/>
    </source>
</evidence>
<dbReference type="OrthoDB" id="7051771at2"/>
<feature type="transmembrane region" description="Helical" evidence="8">
    <location>
        <begin position="307"/>
        <end position="328"/>
    </location>
</feature>
<comment type="caution">
    <text evidence="10">The sequence shown here is derived from an EMBL/GenBank/DDBJ whole genome shotgun (WGS) entry which is preliminary data.</text>
</comment>
<dbReference type="InterPro" id="IPR050545">
    <property type="entry name" value="Mycobact_MmpL"/>
</dbReference>
<dbReference type="Pfam" id="PF03176">
    <property type="entry name" value="MMPL"/>
    <property type="match status" value="2"/>
</dbReference>
<protein>
    <submittedName>
        <fullName evidence="10">MMPL family transporter</fullName>
    </submittedName>
</protein>
<feature type="transmembrane region" description="Helical" evidence="8">
    <location>
        <begin position="592"/>
        <end position="609"/>
    </location>
</feature>
<keyword evidence="11" id="KW-1185">Reference proteome</keyword>
<organism evidence="10 11">
    <name type="scientific">Pedococcus bigeumensis</name>
    <dbReference type="NCBI Taxonomy" id="433644"/>
    <lineage>
        <taxon>Bacteria</taxon>
        <taxon>Bacillati</taxon>
        <taxon>Actinomycetota</taxon>
        <taxon>Actinomycetes</taxon>
        <taxon>Micrococcales</taxon>
        <taxon>Intrasporangiaceae</taxon>
        <taxon>Pedococcus</taxon>
    </lineage>
</organism>
<dbReference type="EMBL" id="RCZM01000001">
    <property type="protein sequence ID" value="TPG19716.1"/>
    <property type="molecule type" value="Genomic_DNA"/>
</dbReference>
<name>A0A502D6K7_9MICO</name>
<evidence type="ECO:0000256" key="3">
    <source>
        <dbReference type="ARBA" id="ARBA00022475"/>
    </source>
</evidence>
<keyword evidence="5 8" id="KW-1133">Transmembrane helix</keyword>
<feature type="transmembrane region" description="Helical" evidence="8">
    <location>
        <begin position="78"/>
        <end position="97"/>
    </location>
</feature>
<feature type="transmembrane region" description="Helical" evidence="8">
    <location>
        <begin position="735"/>
        <end position="760"/>
    </location>
</feature>
<evidence type="ECO:0000256" key="7">
    <source>
        <dbReference type="SAM" id="MobiDB-lite"/>
    </source>
</evidence>
<dbReference type="AlphaFoldDB" id="A0A502D6K7"/>
<feature type="transmembrane region" description="Helical" evidence="8">
    <location>
        <begin position="367"/>
        <end position="389"/>
    </location>
</feature>
<keyword evidence="6 8" id="KW-0472">Membrane</keyword>
<feature type="transmembrane region" description="Helical" evidence="8">
    <location>
        <begin position="707"/>
        <end position="729"/>
    </location>
</feature>
<evidence type="ECO:0000256" key="6">
    <source>
        <dbReference type="ARBA" id="ARBA00023136"/>
    </source>
</evidence>
<dbReference type="PANTHER" id="PTHR33406:SF11">
    <property type="entry name" value="MEMBRANE PROTEIN SCO6666-RELATED"/>
    <property type="match status" value="1"/>
</dbReference>
<dbReference type="Proteomes" id="UP000317722">
    <property type="component" value="Unassembled WGS sequence"/>
</dbReference>
<dbReference type="SUPFAM" id="SSF82866">
    <property type="entry name" value="Multidrug efflux transporter AcrB transmembrane domain"/>
    <property type="match status" value="2"/>
</dbReference>
<keyword evidence="3" id="KW-1003">Cell membrane</keyword>
<dbReference type="PANTHER" id="PTHR33406">
    <property type="entry name" value="MEMBRANE PROTEIN MJ1562-RELATED"/>
    <property type="match status" value="1"/>
</dbReference>
<feature type="region of interest" description="Disordered" evidence="7">
    <location>
        <begin position="1"/>
        <end position="61"/>
    </location>
</feature>
<comment type="similarity">
    <text evidence="2">Belongs to the resistance-nodulation-cell division (RND) (TC 2.A.6) family. MmpL subfamily.</text>
</comment>
<dbReference type="InterPro" id="IPR004869">
    <property type="entry name" value="MMPL_dom"/>
</dbReference>
<feature type="transmembrane region" description="Helical" evidence="8">
    <location>
        <begin position="262"/>
        <end position="295"/>
    </location>
</feature>
<feature type="transmembrane region" description="Helical" evidence="8">
    <location>
        <begin position="395"/>
        <end position="419"/>
    </location>
</feature>
<feature type="transmembrane region" description="Helical" evidence="8">
    <location>
        <begin position="621"/>
        <end position="640"/>
    </location>
</feature>
<dbReference type="Gene3D" id="1.20.1640.10">
    <property type="entry name" value="Multidrug efflux transporter AcrB transmembrane domain"/>
    <property type="match status" value="2"/>
</dbReference>
<reference evidence="10 11" key="1">
    <citation type="journal article" date="2019" name="Environ. Microbiol.">
        <title>Species interactions and distinct microbial communities in high Arctic permafrost affected cryosols are associated with the CH4 and CO2 gas fluxes.</title>
        <authorList>
            <person name="Altshuler I."/>
            <person name="Hamel J."/>
            <person name="Turney S."/>
            <person name="Magnuson E."/>
            <person name="Levesque R."/>
            <person name="Greer C."/>
            <person name="Whyte L.G."/>
        </authorList>
    </citation>
    <scope>NUCLEOTIDE SEQUENCE [LARGE SCALE GENOMIC DNA]</scope>
    <source>
        <strain evidence="10 11">S9.3A</strain>
    </source>
</reference>
<feature type="transmembrane region" description="Helical" evidence="8">
    <location>
        <begin position="660"/>
        <end position="680"/>
    </location>
</feature>
<evidence type="ECO:0000256" key="8">
    <source>
        <dbReference type="SAM" id="Phobius"/>
    </source>
</evidence>
<proteinExistence type="inferred from homology"/>
<sequence length="782" mass="80991">MRTASGGREAPDGIPLPSRADEAAPNRSSSAPVPTDGRLSPVTDAPDHASPAASHPDRSDSALSHLGGLVGRHPKTVIVIWLLAVVAAFAGATGAFGNQSLFDRLKSGDPSVAGENLQGRDQLVAAGRSATSTHLLQVTGADAAAPATVTAVRSAAEAIARIPGVASVEAPQLVPAGLDSPAAKALLPTSGDGFAEVVTFDPALEGEARDRAQAEVDTQFDALVAAIPGAHGTTGGLADLIEAITSQVETDLRAGEGIALPISFLVMVLVFGGFVAAGMPIIGAIASIAGALASLLGFSHLIDLDATVVNVVTVLGLGLCIDYGLLTVSRFREELRSRVQGRPTAEITREEILASVARTVDSAGRTVVFSGLTVAISLGGLLVFEASILKAIGSAGLSVVLVAMLVALTLVPALCVVGARRLLKRGTEQAPEEGVFSRLATRVFRHPLLVIIAVLAILGTLAAPALGLRLTSSGRELLPVSAPQRQFFESLERSYPQLSGPDVQVVAEASLQEAQAYAASLPVVDGQRLTGRVESVTDTLSLVSINIPGGALDDAARDAVTALRADRPAFPTKVIGQASGLRDFTDSLRERAPIAFALVALATLVLLFLMTGSVVIPVKALLMNVVSLGASLGVVVWIFQQGHLQGLMGFDSVGAIESTIPMLVLAFGFGLSMDYEVFLLSRIVELHERGVGNDEAVIAGLQRSGRIITSAAILVVIVFSGFVAGQLLVIKETGVGLAVAVLLDATLVRMLLVPATMALLGDWNWWAPKSLRRWHARFGITE</sequence>
<evidence type="ECO:0000256" key="2">
    <source>
        <dbReference type="ARBA" id="ARBA00010157"/>
    </source>
</evidence>
<evidence type="ECO:0000256" key="1">
    <source>
        <dbReference type="ARBA" id="ARBA00004651"/>
    </source>
</evidence>
<accession>A0A502D6K7</accession>
<keyword evidence="4 8" id="KW-0812">Transmembrane</keyword>
<evidence type="ECO:0000259" key="9">
    <source>
        <dbReference type="Pfam" id="PF03176"/>
    </source>
</evidence>
<evidence type="ECO:0000256" key="4">
    <source>
        <dbReference type="ARBA" id="ARBA00022692"/>
    </source>
</evidence>
<feature type="domain" description="Membrane transport protein MMPL" evidence="9">
    <location>
        <begin position="132"/>
        <end position="449"/>
    </location>
</feature>
<feature type="domain" description="Membrane transport protein MMPL" evidence="9">
    <location>
        <begin position="554"/>
        <end position="774"/>
    </location>
</feature>
<feature type="transmembrane region" description="Helical" evidence="8">
    <location>
        <begin position="448"/>
        <end position="468"/>
    </location>
</feature>